<evidence type="ECO:0000256" key="4">
    <source>
        <dbReference type="ARBA" id="ARBA00022729"/>
    </source>
</evidence>
<organism evidence="11 12">
    <name type="scientific">Streptacidiphilus monticola</name>
    <dbReference type="NCBI Taxonomy" id="2161674"/>
    <lineage>
        <taxon>Bacteria</taxon>
        <taxon>Bacillati</taxon>
        <taxon>Actinomycetota</taxon>
        <taxon>Actinomycetes</taxon>
        <taxon>Kitasatosporales</taxon>
        <taxon>Streptomycetaceae</taxon>
        <taxon>Streptacidiphilus</taxon>
    </lineage>
</organism>
<dbReference type="RefSeq" id="WP_380578860.1">
    <property type="nucleotide sequence ID" value="NZ_JBHSQJ010000006.1"/>
</dbReference>
<evidence type="ECO:0000256" key="2">
    <source>
        <dbReference type="ARBA" id="ARBA00022512"/>
    </source>
</evidence>
<gene>
    <name evidence="11" type="ORF">ACFP3V_01725</name>
</gene>
<dbReference type="PROSITE" id="PS51884">
    <property type="entry name" value="CHAPLIN"/>
    <property type="match status" value="2"/>
</dbReference>
<dbReference type="InterPro" id="IPR005528">
    <property type="entry name" value="ChpA-H"/>
</dbReference>
<feature type="region of interest" description="Disordered" evidence="7">
    <location>
        <begin position="145"/>
        <end position="217"/>
    </location>
</feature>
<proteinExistence type="predicted"/>
<keyword evidence="12" id="KW-1185">Reference proteome</keyword>
<feature type="chain" id="PRO_5046281407" evidence="9">
    <location>
        <begin position="29"/>
        <end position="248"/>
    </location>
</feature>
<feature type="domain" description="Chaplin" evidence="10">
    <location>
        <begin position="39"/>
        <end position="79"/>
    </location>
</feature>
<dbReference type="NCBIfam" id="TIGR01167">
    <property type="entry name" value="LPXTG_anchor"/>
    <property type="match status" value="1"/>
</dbReference>
<dbReference type="EMBL" id="JBHSQJ010000006">
    <property type="protein sequence ID" value="MFC5905940.1"/>
    <property type="molecule type" value="Genomic_DNA"/>
</dbReference>
<feature type="transmembrane region" description="Helical" evidence="8">
    <location>
        <begin position="220"/>
        <end position="238"/>
    </location>
</feature>
<keyword evidence="6" id="KW-0034">Amyloid</keyword>
<evidence type="ECO:0000256" key="7">
    <source>
        <dbReference type="SAM" id="MobiDB-lite"/>
    </source>
</evidence>
<protein>
    <submittedName>
        <fullName evidence="11">Chaplin</fullName>
    </submittedName>
</protein>
<keyword evidence="4 9" id="KW-0732">Signal</keyword>
<evidence type="ECO:0000259" key="10">
    <source>
        <dbReference type="PROSITE" id="PS51884"/>
    </source>
</evidence>
<dbReference type="Pfam" id="PF03777">
    <property type="entry name" value="ChpA-C"/>
    <property type="match status" value="2"/>
</dbReference>
<feature type="signal peptide" evidence="9">
    <location>
        <begin position="1"/>
        <end position="28"/>
    </location>
</feature>
<dbReference type="InterPro" id="IPR006311">
    <property type="entry name" value="TAT_signal"/>
</dbReference>
<evidence type="ECO:0000256" key="6">
    <source>
        <dbReference type="ARBA" id="ARBA00023087"/>
    </source>
</evidence>
<keyword evidence="2" id="KW-0134">Cell wall</keyword>
<name>A0ABW1FTZ6_9ACTN</name>
<evidence type="ECO:0000256" key="8">
    <source>
        <dbReference type="SAM" id="Phobius"/>
    </source>
</evidence>
<keyword evidence="8" id="KW-0812">Transmembrane</keyword>
<feature type="compositionally biased region" description="Gly residues" evidence="7">
    <location>
        <begin position="96"/>
        <end position="107"/>
    </location>
</feature>
<sequence>MRHTARRGLLTVVAAGGALASTAGYAHAAASATGTTADSPGGVSGNSVQAPVEVPVNVCGNTVDVVGLLNPAYGNSCGNHSSSHGSGGSGSTATGGAHGSPGVGSGNGVQAPVDVPVNACGNSVNVVGVGNPAFGNQCANHGHVSPPPTHTPPPTHCGCHPTPPPSHQPPPPSTPSSPGSHTPGGSTSPTAGHTRQAPPPSSSTPAPGTQLASTGGGSDAGMLAAAGLALMGGGALLYRRARTAGRHH</sequence>
<evidence type="ECO:0000256" key="3">
    <source>
        <dbReference type="ARBA" id="ARBA00022525"/>
    </source>
</evidence>
<keyword evidence="8" id="KW-1133">Transmembrane helix</keyword>
<evidence type="ECO:0000256" key="5">
    <source>
        <dbReference type="ARBA" id="ARBA00022889"/>
    </source>
</evidence>
<feature type="compositionally biased region" description="Pro residues" evidence="7">
    <location>
        <begin position="145"/>
        <end position="175"/>
    </location>
</feature>
<evidence type="ECO:0000313" key="12">
    <source>
        <dbReference type="Proteomes" id="UP001596174"/>
    </source>
</evidence>
<comment type="caution">
    <text evidence="11">The sequence shown here is derived from an EMBL/GenBank/DDBJ whole genome shotgun (WGS) entry which is preliminary data.</text>
</comment>
<dbReference type="Proteomes" id="UP001596174">
    <property type="component" value="Unassembled WGS sequence"/>
</dbReference>
<feature type="region of interest" description="Disordered" evidence="7">
    <location>
        <begin position="79"/>
        <end position="110"/>
    </location>
</feature>
<evidence type="ECO:0000313" key="11">
    <source>
        <dbReference type="EMBL" id="MFC5905940.1"/>
    </source>
</evidence>
<feature type="compositionally biased region" description="Low complexity" evidence="7">
    <location>
        <begin position="176"/>
        <end position="194"/>
    </location>
</feature>
<reference evidence="12" key="1">
    <citation type="journal article" date="2019" name="Int. J. Syst. Evol. Microbiol.">
        <title>The Global Catalogue of Microorganisms (GCM) 10K type strain sequencing project: providing services to taxonomists for standard genome sequencing and annotation.</title>
        <authorList>
            <consortium name="The Broad Institute Genomics Platform"/>
            <consortium name="The Broad Institute Genome Sequencing Center for Infectious Disease"/>
            <person name="Wu L."/>
            <person name="Ma J."/>
        </authorList>
    </citation>
    <scope>NUCLEOTIDE SEQUENCE [LARGE SCALE GENOMIC DNA]</scope>
    <source>
        <strain evidence="12">JCM 4816</strain>
    </source>
</reference>
<dbReference type="PROSITE" id="PS51318">
    <property type="entry name" value="TAT"/>
    <property type="match status" value="1"/>
</dbReference>
<comment type="subcellular location">
    <subcellularLocation>
        <location evidence="1">Secreted</location>
        <location evidence="1">Cell wall</location>
    </subcellularLocation>
</comment>
<accession>A0ABW1FTZ6</accession>
<keyword evidence="3" id="KW-0964">Secreted</keyword>
<keyword evidence="5" id="KW-0130">Cell adhesion</keyword>
<evidence type="ECO:0000256" key="9">
    <source>
        <dbReference type="SAM" id="SignalP"/>
    </source>
</evidence>
<feature type="domain" description="Chaplin" evidence="10">
    <location>
        <begin position="100"/>
        <end position="140"/>
    </location>
</feature>
<evidence type="ECO:0000256" key="1">
    <source>
        <dbReference type="ARBA" id="ARBA00004191"/>
    </source>
</evidence>
<keyword evidence="8" id="KW-0472">Membrane</keyword>